<reference evidence="2" key="1">
    <citation type="submission" date="2022-07" db="EMBL/GenBank/DDBJ databases">
        <title>Fungi with potential for degradation of polypropylene.</title>
        <authorList>
            <person name="Gostincar C."/>
        </authorList>
    </citation>
    <scope>NUCLEOTIDE SEQUENCE</scope>
    <source>
        <strain evidence="2">EXF-13308</strain>
    </source>
</reference>
<protein>
    <submittedName>
        <fullName evidence="2">Uncharacterized protein</fullName>
    </submittedName>
</protein>
<evidence type="ECO:0000313" key="3">
    <source>
        <dbReference type="Proteomes" id="UP001174694"/>
    </source>
</evidence>
<feature type="region of interest" description="Disordered" evidence="1">
    <location>
        <begin position="26"/>
        <end position="73"/>
    </location>
</feature>
<evidence type="ECO:0000313" key="2">
    <source>
        <dbReference type="EMBL" id="KAJ9144668.1"/>
    </source>
</evidence>
<gene>
    <name evidence="2" type="ORF">NKR23_g5890</name>
</gene>
<dbReference type="EMBL" id="JANBVO010000016">
    <property type="protein sequence ID" value="KAJ9144668.1"/>
    <property type="molecule type" value="Genomic_DNA"/>
</dbReference>
<organism evidence="2 3">
    <name type="scientific">Pleurostoma richardsiae</name>
    <dbReference type="NCBI Taxonomy" id="41990"/>
    <lineage>
        <taxon>Eukaryota</taxon>
        <taxon>Fungi</taxon>
        <taxon>Dikarya</taxon>
        <taxon>Ascomycota</taxon>
        <taxon>Pezizomycotina</taxon>
        <taxon>Sordariomycetes</taxon>
        <taxon>Sordariomycetidae</taxon>
        <taxon>Calosphaeriales</taxon>
        <taxon>Pleurostomataceae</taxon>
        <taxon>Pleurostoma</taxon>
    </lineage>
</organism>
<feature type="compositionally biased region" description="Polar residues" evidence="1">
    <location>
        <begin position="30"/>
        <end position="46"/>
    </location>
</feature>
<accession>A0AA38REQ0</accession>
<sequence>MSSTATTTRPSTGLTLQAVLADYDLHHSSGPATSTASNESASQTRNPPAGWDDTHRRVPAHRPTNRQRDPLETRVYTSTAEQIFISVMFTGVFINSTAAKTWHRTFGRLNDNIFRYRIGGEM</sequence>
<evidence type="ECO:0000256" key="1">
    <source>
        <dbReference type="SAM" id="MobiDB-lite"/>
    </source>
</evidence>
<dbReference type="AlphaFoldDB" id="A0AA38REQ0"/>
<name>A0AA38REQ0_9PEZI</name>
<proteinExistence type="predicted"/>
<comment type="caution">
    <text evidence="2">The sequence shown here is derived from an EMBL/GenBank/DDBJ whole genome shotgun (WGS) entry which is preliminary data.</text>
</comment>
<dbReference type="Proteomes" id="UP001174694">
    <property type="component" value="Unassembled WGS sequence"/>
</dbReference>
<keyword evidence="3" id="KW-1185">Reference proteome</keyword>